<evidence type="ECO:0000256" key="4">
    <source>
        <dbReference type="ARBA" id="ARBA00023306"/>
    </source>
</evidence>
<dbReference type="PANTHER" id="PTHR34298">
    <property type="entry name" value="SEGREGATION AND CONDENSATION PROTEIN B"/>
    <property type="match status" value="1"/>
</dbReference>
<evidence type="ECO:0000256" key="1">
    <source>
        <dbReference type="ARBA" id="ARBA00022490"/>
    </source>
</evidence>
<keyword evidence="4" id="KW-0131">Cell cycle</keyword>
<dbReference type="InterPro" id="IPR036390">
    <property type="entry name" value="WH_DNA-bd_sf"/>
</dbReference>
<dbReference type="RefSeq" id="WP_044831734.1">
    <property type="nucleotide sequence ID" value="NZ_CP059735.1"/>
</dbReference>
<evidence type="ECO:0000256" key="2">
    <source>
        <dbReference type="ARBA" id="ARBA00022618"/>
    </source>
</evidence>
<protein>
    <submittedName>
        <fullName evidence="5">SMC-Scp complex subunit ScpB</fullName>
    </submittedName>
</protein>
<evidence type="ECO:0000256" key="3">
    <source>
        <dbReference type="ARBA" id="ARBA00022829"/>
    </source>
</evidence>
<dbReference type="Pfam" id="PF04079">
    <property type="entry name" value="SMC_ScpB"/>
    <property type="match status" value="1"/>
</dbReference>
<reference evidence="5 6" key="2">
    <citation type="journal article" date="2022" name="Mar. Drugs">
        <title>Bioassay-Guided Fractionation Leads to the Detection of Cholic Acid Generated by the Rare Thalassomonas sp.</title>
        <authorList>
            <person name="Pheiffer F."/>
            <person name="Schneider Y.K."/>
            <person name="Hansen E.H."/>
            <person name="Andersen J.H."/>
            <person name="Isaksson J."/>
            <person name="Busche T."/>
            <person name="R C."/>
            <person name="Kalinowski J."/>
            <person name="Zyl L.V."/>
            <person name="Trindade M."/>
        </authorList>
    </citation>
    <scope>NUCLEOTIDE SEQUENCE [LARGE SCALE GENOMIC DNA]</scope>
    <source>
        <strain evidence="5 6">A5K-106</strain>
    </source>
</reference>
<proteinExistence type="predicted"/>
<evidence type="ECO:0000313" key="6">
    <source>
        <dbReference type="Proteomes" id="UP000032568"/>
    </source>
</evidence>
<dbReference type="AlphaFoldDB" id="A0AAF0C1U4"/>
<accession>A0AAF0C1U4</accession>
<organism evidence="5 6">
    <name type="scientific">Thalassomonas actiniarum</name>
    <dbReference type="NCBI Taxonomy" id="485447"/>
    <lineage>
        <taxon>Bacteria</taxon>
        <taxon>Pseudomonadati</taxon>
        <taxon>Pseudomonadota</taxon>
        <taxon>Gammaproteobacteria</taxon>
        <taxon>Alteromonadales</taxon>
        <taxon>Colwelliaceae</taxon>
        <taxon>Thalassomonas</taxon>
    </lineage>
</organism>
<evidence type="ECO:0000313" key="5">
    <source>
        <dbReference type="EMBL" id="WDD97120.1"/>
    </source>
</evidence>
<gene>
    <name evidence="5" type="primary">scpB</name>
    <name evidence="5" type="ORF">SG35_017370</name>
</gene>
<dbReference type="NCBIfam" id="TIGR00281">
    <property type="entry name" value="SMC-Scp complex subunit ScpB"/>
    <property type="match status" value="1"/>
</dbReference>
<keyword evidence="2" id="KW-0132">Cell division</keyword>
<dbReference type="PIRSF" id="PIRSF019345">
    <property type="entry name" value="ScpB"/>
    <property type="match status" value="1"/>
</dbReference>
<sequence length="194" mass="21701">MKSITDEKLQSLVEAALFIAGKPMTVQSLKQELLLDYQVTNKRIKQVLEQLTQDYQGRGIALLKVASGYRFQAIAEHSEDLSALFKEKSPRYSRALLETLALIAYKQPITRGEIEEIRGVAVSSHIIKTLTERNWVKTVGHKEVPGRPALYATTNAFLDYFSLTSLAQLPELMPISALSLGDHDTMPAQVSENR</sequence>
<dbReference type="PANTHER" id="PTHR34298:SF2">
    <property type="entry name" value="SEGREGATION AND CONDENSATION PROTEIN B"/>
    <property type="match status" value="1"/>
</dbReference>
<name>A0AAF0C1U4_9GAMM</name>
<dbReference type="KEGG" id="tact:SG35_017370"/>
<keyword evidence="6" id="KW-1185">Reference proteome</keyword>
<dbReference type="Proteomes" id="UP000032568">
    <property type="component" value="Chromosome"/>
</dbReference>
<dbReference type="GO" id="GO:0051304">
    <property type="term" value="P:chromosome separation"/>
    <property type="evidence" value="ECO:0007669"/>
    <property type="project" value="InterPro"/>
</dbReference>
<dbReference type="SUPFAM" id="SSF46785">
    <property type="entry name" value="Winged helix' DNA-binding domain"/>
    <property type="match status" value="2"/>
</dbReference>
<keyword evidence="1" id="KW-0963">Cytoplasm</keyword>
<reference evidence="5 6" key="1">
    <citation type="journal article" date="2015" name="Genome Announc.">
        <title>Draft Genome Sequences of Marine Isolates of Thalassomonas viridans and Thalassomonas actiniarum.</title>
        <authorList>
            <person name="Olonade I."/>
            <person name="van Zyl L.J."/>
            <person name="Trindade M."/>
        </authorList>
    </citation>
    <scope>NUCLEOTIDE SEQUENCE [LARGE SCALE GENOMIC DNA]</scope>
    <source>
        <strain evidence="5 6">A5K-106</strain>
    </source>
</reference>
<dbReference type="InterPro" id="IPR036388">
    <property type="entry name" value="WH-like_DNA-bd_sf"/>
</dbReference>
<keyword evidence="3" id="KW-0159">Chromosome partition</keyword>
<dbReference type="EMBL" id="CP059735">
    <property type="protein sequence ID" value="WDD97120.1"/>
    <property type="molecule type" value="Genomic_DNA"/>
</dbReference>
<dbReference type="InterPro" id="IPR005234">
    <property type="entry name" value="ScpB_csome_segregation"/>
</dbReference>
<dbReference type="Gene3D" id="1.10.10.10">
    <property type="entry name" value="Winged helix-like DNA-binding domain superfamily/Winged helix DNA-binding domain"/>
    <property type="match status" value="2"/>
</dbReference>
<dbReference type="GO" id="GO:0051301">
    <property type="term" value="P:cell division"/>
    <property type="evidence" value="ECO:0007669"/>
    <property type="project" value="UniProtKB-KW"/>
</dbReference>